<dbReference type="InterPro" id="IPR000467">
    <property type="entry name" value="G_patch_dom"/>
</dbReference>
<sequence length="976" mass="108776">MDPGRYGLQQGWDNNSALEGYGSIHEPNFRVGGAYDERRFLDERYTRDNSYPRDAFHPDNREDYPPPAPSASGIWSQSRRRSYEDEYPIDRGSRRYEKPYNESYHDLDAFNEHEIDTYQDFDRFRDDYRGLSNVHDHGIDRLDRFGSRERDDYSYDDYDYKSNVAHQKRDDSYERDYDYGRYRYDSDYDRGSRREGTWRRRESRDRERDKRCSSWDRDPSPHRRHDRSKSRGRDGRSRSRSPRGRSHGRNYREDSYEDNRHERSERRRDREEKREREHYSVAPSATVVVKGLSQKTTEEDLYQILVILSLIFYLKCLCLTLNHRCSVQCNEPRTDDAPPADINMSNQSSLGKKGQEAGPTHVLVVRGLDENADEEMLRYEFSKHAPIKDLRLVRDKFTHVSRGFAFVHFHSVEDATKALDATNGTTLEKNGQILRVAYAKSILGPGSAPSGSSQSSSLAAAAIEAATFAQQYDAVGWAPKEYNPDDRQANGGQEQGGKGVAVQSHGSAPQSGFVWDEASGYYYDAASGFYYDGNTGLYYDGNRGLWYTYDHQKQQYIPCTDQNESSASGKESMFPKTAEGSSNKKVVISAPAATITSVEKAASLPDAVQAAATAAIAAEKREKEKAKEIKLASKSSILANKKKMNNVLTMWKQRSHEGQATRVALDDNQNLASTEDKSFPVGQSMKNKLKAEVAQTSREGTSFNLGAASNAAPELQVKPRPVSNSSGGTLMGVIRGSGRGIVKSDSLYSASSSVVSSSTVIDGGLNSTPSLTADTATPSTTSSFRTDASALGSYTLPVTSASGKRRFSEMPQSSASASREQPQTTYRDRAAERRSLYGSSTFIGDDRSNLEFGDLNRDISVKKGSLDAMPFPPGVGGGRVSGDANLNTFEVITADKAIDENNVGNRMLRNMGWHEGSGLGKDGSGMTEPVQAQAMDSRAGLGSQQKKMDPSLEIQAGDSYKTLIHKKALARFREMS</sequence>
<dbReference type="Gramene" id="MELO3C025104.2.1">
    <property type="protein sequence ID" value="MELO3C025104.2.1"/>
    <property type="gene ID" value="MELO3C025104.2"/>
</dbReference>
<dbReference type="eggNOG" id="KOG0154">
    <property type="taxonomic scope" value="Eukaryota"/>
</dbReference>
<dbReference type="AlphaFoldDB" id="A0A1S4E414"/>
<dbReference type="Pfam" id="PF01585">
    <property type="entry name" value="G-patch"/>
    <property type="match status" value="1"/>
</dbReference>
<dbReference type="CDD" id="cd16166">
    <property type="entry name" value="OCRE_SUA_like"/>
    <property type="match status" value="1"/>
</dbReference>
<dbReference type="Gene3D" id="3.30.70.330">
    <property type="match status" value="1"/>
</dbReference>
<dbReference type="GO" id="GO:0000398">
    <property type="term" value="P:mRNA splicing, via spliceosome"/>
    <property type="evidence" value="ECO:0007669"/>
    <property type="project" value="TreeGrafter"/>
</dbReference>
<evidence type="ECO:0000256" key="3">
    <source>
        <dbReference type="ARBA" id="ARBA00023242"/>
    </source>
</evidence>
<gene>
    <name evidence="8" type="primary">103501399</name>
</gene>
<dbReference type="PROSITE" id="PS50174">
    <property type="entry name" value="G_PATCH"/>
    <property type="match status" value="1"/>
</dbReference>
<evidence type="ECO:0000256" key="5">
    <source>
        <dbReference type="SAM" id="MobiDB-lite"/>
    </source>
</evidence>
<feature type="compositionally biased region" description="Low complexity" evidence="5">
    <location>
        <begin position="767"/>
        <end position="783"/>
    </location>
</feature>
<reference evidence="8" key="1">
    <citation type="submission" date="2023-03" db="UniProtKB">
        <authorList>
            <consortium name="EnsemblPlants"/>
        </authorList>
    </citation>
    <scope>IDENTIFICATION</scope>
</reference>
<evidence type="ECO:0000313" key="8">
    <source>
        <dbReference type="EnsemblPlants" id="MELO3C025104.2.1"/>
    </source>
</evidence>
<dbReference type="PANTHER" id="PTHR13948">
    <property type="entry name" value="RNA-BINDING PROTEIN"/>
    <property type="match status" value="1"/>
</dbReference>
<feature type="region of interest" description="Disordered" evidence="5">
    <location>
        <begin position="479"/>
        <end position="505"/>
    </location>
</feature>
<feature type="region of interest" description="Disordered" evidence="5">
    <location>
        <begin position="801"/>
        <end position="832"/>
    </location>
</feature>
<dbReference type="GO" id="GO:0003723">
    <property type="term" value="F:RNA binding"/>
    <property type="evidence" value="ECO:0007669"/>
    <property type="project" value="UniProtKB-UniRule"/>
</dbReference>
<dbReference type="InterPro" id="IPR035979">
    <property type="entry name" value="RBD_domain_sf"/>
</dbReference>
<protein>
    <submittedName>
        <fullName evidence="8">Uncharacterized protein</fullName>
    </submittedName>
</protein>
<feature type="region of interest" description="Disordered" evidence="5">
    <location>
        <begin position="47"/>
        <end position="101"/>
    </location>
</feature>
<feature type="compositionally biased region" description="Basic and acidic residues" evidence="5">
    <location>
        <begin position="250"/>
        <end position="279"/>
    </location>
</feature>
<dbReference type="SUPFAM" id="SSF54928">
    <property type="entry name" value="RNA-binding domain, RBD"/>
    <property type="match status" value="1"/>
</dbReference>
<dbReference type="InterPro" id="IPR000504">
    <property type="entry name" value="RRM_dom"/>
</dbReference>
<feature type="compositionally biased region" description="Basic and acidic residues" evidence="5">
    <location>
        <begin position="81"/>
        <end position="101"/>
    </location>
</feature>
<dbReference type="EnsemblPlants" id="MELO3C025104.2.1">
    <property type="protein sequence ID" value="MELO3C025104.2.1"/>
    <property type="gene ID" value="MELO3C025104.2"/>
</dbReference>
<dbReference type="Pfam" id="PF17780">
    <property type="entry name" value="OCRE"/>
    <property type="match status" value="1"/>
</dbReference>
<organism evidence="8">
    <name type="scientific">Cucumis melo</name>
    <name type="common">Muskmelon</name>
    <dbReference type="NCBI Taxonomy" id="3656"/>
    <lineage>
        <taxon>Eukaryota</taxon>
        <taxon>Viridiplantae</taxon>
        <taxon>Streptophyta</taxon>
        <taxon>Embryophyta</taxon>
        <taxon>Tracheophyta</taxon>
        <taxon>Spermatophyta</taxon>
        <taxon>Magnoliopsida</taxon>
        <taxon>eudicotyledons</taxon>
        <taxon>Gunneridae</taxon>
        <taxon>Pentapetalae</taxon>
        <taxon>rosids</taxon>
        <taxon>fabids</taxon>
        <taxon>Cucurbitales</taxon>
        <taxon>Cucurbitaceae</taxon>
        <taxon>Benincaseae</taxon>
        <taxon>Cucumis</taxon>
    </lineage>
</organism>
<feature type="compositionally biased region" description="Basic residues" evidence="5">
    <location>
        <begin position="238"/>
        <end position="249"/>
    </location>
</feature>
<dbReference type="SMART" id="SM00360">
    <property type="entry name" value="RRM"/>
    <property type="match status" value="1"/>
</dbReference>
<feature type="domain" description="G-patch" evidence="7">
    <location>
        <begin position="900"/>
        <end position="946"/>
    </location>
</feature>
<dbReference type="CDD" id="cd12313">
    <property type="entry name" value="RRM1_RRM2_RBM5_like"/>
    <property type="match status" value="1"/>
</dbReference>
<dbReference type="PROSITE" id="PS50102">
    <property type="entry name" value="RRM"/>
    <property type="match status" value="1"/>
</dbReference>
<accession>A0A1S4E414</accession>
<feature type="region of interest" description="Disordered" evidence="5">
    <location>
        <begin position="182"/>
        <end position="280"/>
    </location>
</feature>
<feature type="compositionally biased region" description="Basic and acidic residues" evidence="5">
    <location>
        <begin position="47"/>
        <end position="64"/>
    </location>
</feature>
<proteinExistence type="predicted"/>
<dbReference type="PANTHER" id="PTHR13948:SF3">
    <property type="entry name" value="FI21118P1"/>
    <property type="match status" value="1"/>
</dbReference>
<keyword evidence="2 4" id="KW-0694">RNA-binding</keyword>
<dbReference type="InterPro" id="IPR012677">
    <property type="entry name" value="Nucleotide-bd_a/b_plait_sf"/>
</dbReference>
<feature type="region of interest" description="Disordered" evidence="5">
    <location>
        <begin position="1"/>
        <end position="28"/>
    </location>
</feature>
<feature type="compositionally biased region" description="Polar residues" evidence="5">
    <location>
        <begin position="810"/>
        <end position="825"/>
    </location>
</feature>
<dbReference type="Pfam" id="PF00076">
    <property type="entry name" value="RRM_1"/>
    <property type="match status" value="1"/>
</dbReference>
<comment type="subcellular location">
    <subcellularLocation>
        <location evidence="1">Nucleus</location>
    </subcellularLocation>
</comment>
<feature type="domain" description="RRM" evidence="6">
    <location>
        <begin position="361"/>
        <end position="441"/>
    </location>
</feature>
<dbReference type="InterPro" id="IPR035623">
    <property type="entry name" value="SUA-like_OCRE"/>
</dbReference>
<feature type="region of interest" description="Disordered" evidence="5">
    <location>
        <begin position="758"/>
        <end position="785"/>
    </location>
</feature>
<name>A0A1S4E414_CUCME</name>
<evidence type="ECO:0000259" key="7">
    <source>
        <dbReference type="PROSITE" id="PS50174"/>
    </source>
</evidence>
<feature type="compositionally biased region" description="Basic and acidic residues" evidence="5">
    <location>
        <begin position="182"/>
        <end position="221"/>
    </location>
</feature>
<keyword evidence="3" id="KW-0539">Nucleus</keyword>
<dbReference type="SMART" id="SM00443">
    <property type="entry name" value="G_patch"/>
    <property type="match status" value="1"/>
</dbReference>
<dbReference type="InterPro" id="IPR041591">
    <property type="entry name" value="OCRE"/>
</dbReference>
<dbReference type="GO" id="GO:0005634">
    <property type="term" value="C:nucleus"/>
    <property type="evidence" value="ECO:0007669"/>
    <property type="project" value="UniProtKB-SubCell"/>
</dbReference>
<evidence type="ECO:0000259" key="6">
    <source>
        <dbReference type="PROSITE" id="PS50102"/>
    </source>
</evidence>
<evidence type="ECO:0000256" key="4">
    <source>
        <dbReference type="PROSITE-ProRule" id="PRU00176"/>
    </source>
</evidence>
<evidence type="ECO:0000256" key="1">
    <source>
        <dbReference type="ARBA" id="ARBA00004123"/>
    </source>
</evidence>
<evidence type="ECO:0000256" key="2">
    <source>
        <dbReference type="ARBA" id="ARBA00022884"/>
    </source>
</evidence>